<dbReference type="PANTHER" id="PTHR43298">
    <property type="entry name" value="MULTIDRUG RESISTANCE PROTEIN NORM-RELATED"/>
    <property type="match status" value="1"/>
</dbReference>
<feature type="transmembrane region" description="Helical" evidence="13">
    <location>
        <begin position="169"/>
        <end position="188"/>
    </location>
</feature>
<accession>A0A4R1RQ53</accession>
<feature type="transmembrane region" description="Helical" evidence="13">
    <location>
        <begin position="363"/>
        <end position="381"/>
    </location>
</feature>
<evidence type="ECO:0000256" key="8">
    <source>
        <dbReference type="ARBA" id="ARBA00022692"/>
    </source>
</evidence>
<keyword evidence="10" id="KW-0406">Ion transport</keyword>
<keyword evidence="15" id="KW-1185">Reference proteome</keyword>
<dbReference type="EMBL" id="SLUN01000013">
    <property type="protein sequence ID" value="TCL68518.1"/>
    <property type="molecule type" value="Genomic_DNA"/>
</dbReference>
<evidence type="ECO:0000313" key="14">
    <source>
        <dbReference type="EMBL" id="TCL68518.1"/>
    </source>
</evidence>
<dbReference type="Proteomes" id="UP000295008">
    <property type="component" value="Unassembled WGS sequence"/>
</dbReference>
<dbReference type="GO" id="GO:0042910">
    <property type="term" value="F:xenobiotic transmembrane transporter activity"/>
    <property type="evidence" value="ECO:0007669"/>
    <property type="project" value="InterPro"/>
</dbReference>
<dbReference type="OrthoDB" id="9776324at2"/>
<evidence type="ECO:0000256" key="2">
    <source>
        <dbReference type="ARBA" id="ARBA00004651"/>
    </source>
</evidence>
<evidence type="ECO:0000256" key="13">
    <source>
        <dbReference type="SAM" id="Phobius"/>
    </source>
</evidence>
<dbReference type="CDD" id="cd13137">
    <property type="entry name" value="MATE_NorM_like"/>
    <property type="match status" value="1"/>
</dbReference>
<evidence type="ECO:0000256" key="3">
    <source>
        <dbReference type="ARBA" id="ARBA00010199"/>
    </source>
</evidence>
<dbReference type="RefSeq" id="WP_132014506.1">
    <property type="nucleotide sequence ID" value="NZ_SLUN01000013.1"/>
</dbReference>
<dbReference type="Pfam" id="PF01554">
    <property type="entry name" value="MatE"/>
    <property type="match status" value="2"/>
</dbReference>
<evidence type="ECO:0000256" key="9">
    <source>
        <dbReference type="ARBA" id="ARBA00022989"/>
    </source>
</evidence>
<feature type="transmembrane region" description="Helical" evidence="13">
    <location>
        <begin position="200"/>
        <end position="221"/>
    </location>
</feature>
<feature type="transmembrane region" description="Helical" evidence="13">
    <location>
        <begin position="417"/>
        <end position="434"/>
    </location>
</feature>
<feature type="transmembrane region" description="Helical" evidence="13">
    <location>
        <begin position="393"/>
        <end position="411"/>
    </location>
</feature>
<sequence>MFKASPDNRQIRGEVWRLTLPVITEQAFITLMGAVNAMMAARIGKEAAAAIGLIDTLNNIFIAAFSSLAVGGTVVVAHYIGRNELKNAGNTSKQALHSGLILAALIGVLIHLFRRELLGVLYGSAEGQVLQLAYTYLQYTLPVYPLIALTSIACGLLRGAGDTRTPAKVVIIMNIINIVASYLLIFGLPPLQLSGFGVRGAALGIGLARLCGALLLIYILARGSGNLMITRFWRYKPDWGLIRSILNIGVPASLESLLFNAGKLITQTFIVPLGTVPIVANYVAGTLHALMVIPGSALSVAATTLVGQYMGRGECAEAKKSLAYLTKLAVLCLVGLNIAMIPLFPFLASLFNPHHEVVRLTAQLLRITAFFLILWPHSFILPAGMKGAGDVGYTLLVSALSMWLFRISLGYVLCVQWQWGVLGVWSGMYLDWLIRSAAYWRRFQWGNWQKHVIIQCVAKPEAKTESQ</sequence>
<feature type="transmembrane region" description="Helical" evidence="13">
    <location>
        <begin position="133"/>
        <end position="157"/>
    </location>
</feature>
<dbReference type="InterPro" id="IPR048279">
    <property type="entry name" value="MdtK-like"/>
</dbReference>
<evidence type="ECO:0000256" key="7">
    <source>
        <dbReference type="ARBA" id="ARBA00022475"/>
    </source>
</evidence>
<keyword evidence="7" id="KW-1003">Cell membrane</keyword>
<dbReference type="GO" id="GO:0006811">
    <property type="term" value="P:monoatomic ion transport"/>
    <property type="evidence" value="ECO:0007669"/>
    <property type="project" value="UniProtKB-KW"/>
</dbReference>
<dbReference type="PANTHER" id="PTHR43298:SF2">
    <property type="entry name" value="FMN_FAD EXPORTER YEEO-RELATED"/>
    <property type="match status" value="1"/>
</dbReference>
<feature type="transmembrane region" description="Helical" evidence="13">
    <location>
        <begin position="95"/>
        <end position="113"/>
    </location>
</feature>
<keyword evidence="9 13" id="KW-1133">Transmembrane helix</keyword>
<evidence type="ECO:0000256" key="12">
    <source>
        <dbReference type="ARBA" id="ARBA00031636"/>
    </source>
</evidence>
<gene>
    <name evidence="14" type="ORF">EDC14_101358</name>
</gene>
<evidence type="ECO:0000313" key="15">
    <source>
        <dbReference type="Proteomes" id="UP000295008"/>
    </source>
</evidence>
<dbReference type="GO" id="GO:0005886">
    <property type="term" value="C:plasma membrane"/>
    <property type="evidence" value="ECO:0007669"/>
    <property type="project" value="UniProtKB-SubCell"/>
</dbReference>
<feature type="transmembrane region" description="Helical" evidence="13">
    <location>
        <begin position="60"/>
        <end position="80"/>
    </location>
</feature>
<evidence type="ECO:0000256" key="11">
    <source>
        <dbReference type="ARBA" id="ARBA00023136"/>
    </source>
</evidence>
<dbReference type="InterPro" id="IPR002528">
    <property type="entry name" value="MATE_fam"/>
</dbReference>
<keyword evidence="6" id="KW-0050">Antiport</keyword>
<evidence type="ECO:0000256" key="1">
    <source>
        <dbReference type="ARBA" id="ARBA00003408"/>
    </source>
</evidence>
<protein>
    <recommendedName>
        <fullName evidence="4">Probable multidrug resistance protein NorM</fullName>
    </recommendedName>
    <alternativeName>
        <fullName evidence="12">Multidrug-efflux transporter</fullName>
    </alternativeName>
</protein>
<keyword evidence="5" id="KW-0813">Transport</keyword>
<evidence type="ECO:0000256" key="10">
    <source>
        <dbReference type="ARBA" id="ARBA00023065"/>
    </source>
</evidence>
<evidence type="ECO:0000256" key="6">
    <source>
        <dbReference type="ARBA" id="ARBA00022449"/>
    </source>
</evidence>
<comment type="similarity">
    <text evidence="3">Belongs to the multi antimicrobial extrusion (MATE) (TC 2.A.66.1) family.</text>
</comment>
<keyword evidence="8 13" id="KW-0812">Transmembrane</keyword>
<proteinExistence type="inferred from homology"/>
<dbReference type="GO" id="GO:0015297">
    <property type="term" value="F:antiporter activity"/>
    <property type="evidence" value="ECO:0007669"/>
    <property type="project" value="UniProtKB-KW"/>
</dbReference>
<feature type="transmembrane region" description="Helical" evidence="13">
    <location>
        <begin position="241"/>
        <end position="262"/>
    </location>
</feature>
<feature type="transmembrane region" description="Helical" evidence="13">
    <location>
        <begin position="20"/>
        <end position="40"/>
    </location>
</feature>
<evidence type="ECO:0000256" key="5">
    <source>
        <dbReference type="ARBA" id="ARBA00022448"/>
    </source>
</evidence>
<reference evidence="14 15" key="1">
    <citation type="submission" date="2019-03" db="EMBL/GenBank/DDBJ databases">
        <title>Genomic Encyclopedia of Type Strains, Phase IV (KMG-IV): sequencing the most valuable type-strain genomes for metagenomic binning, comparative biology and taxonomic classification.</title>
        <authorList>
            <person name="Goeker M."/>
        </authorList>
    </citation>
    <scope>NUCLEOTIDE SEQUENCE [LARGE SCALE GENOMIC DNA]</scope>
    <source>
        <strain evidence="14 15">LX-B</strain>
    </source>
</reference>
<comment type="subcellular location">
    <subcellularLocation>
        <location evidence="2">Cell membrane</location>
        <topology evidence="2">Multi-pass membrane protein</topology>
    </subcellularLocation>
</comment>
<feature type="transmembrane region" description="Helical" evidence="13">
    <location>
        <begin position="282"/>
        <end position="307"/>
    </location>
</feature>
<evidence type="ECO:0000256" key="4">
    <source>
        <dbReference type="ARBA" id="ARBA00020268"/>
    </source>
</evidence>
<organism evidence="14 15">
    <name type="scientific">Hydrogenispora ethanolica</name>
    <dbReference type="NCBI Taxonomy" id="1082276"/>
    <lineage>
        <taxon>Bacteria</taxon>
        <taxon>Bacillati</taxon>
        <taxon>Bacillota</taxon>
        <taxon>Hydrogenispora</taxon>
    </lineage>
</organism>
<comment type="function">
    <text evidence="1">Multidrug efflux pump.</text>
</comment>
<dbReference type="InterPro" id="IPR050222">
    <property type="entry name" value="MATE_MdtK"/>
</dbReference>
<keyword evidence="11 13" id="KW-0472">Membrane</keyword>
<dbReference type="AlphaFoldDB" id="A0A4R1RQ53"/>
<name>A0A4R1RQ53_HYDET</name>
<feature type="transmembrane region" description="Helical" evidence="13">
    <location>
        <begin position="328"/>
        <end position="351"/>
    </location>
</feature>
<dbReference type="NCBIfam" id="TIGR00797">
    <property type="entry name" value="matE"/>
    <property type="match status" value="1"/>
</dbReference>
<dbReference type="PIRSF" id="PIRSF006603">
    <property type="entry name" value="DinF"/>
    <property type="match status" value="1"/>
</dbReference>
<comment type="caution">
    <text evidence="14">The sequence shown here is derived from an EMBL/GenBank/DDBJ whole genome shotgun (WGS) entry which is preliminary data.</text>
</comment>